<feature type="region of interest" description="Disordered" evidence="1">
    <location>
        <begin position="38"/>
        <end position="77"/>
    </location>
</feature>
<proteinExistence type="predicted"/>
<comment type="caution">
    <text evidence="2">The sequence shown here is derived from an EMBL/GenBank/DDBJ whole genome shotgun (WGS) entry which is preliminary data.</text>
</comment>
<organism evidence="2">
    <name type="scientific">marine sediment metagenome</name>
    <dbReference type="NCBI Taxonomy" id="412755"/>
    <lineage>
        <taxon>unclassified sequences</taxon>
        <taxon>metagenomes</taxon>
        <taxon>ecological metagenomes</taxon>
    </lineage>
</organism>
<accession>A0A0F9P3R4</accession>
<evidence type="ECO:0000313" key="2">
    <source>
        <dbReference type="EMBL" id="KKN19012.1"/>
    </source>
</evidence>
<evidence type="ECO:0000256" key="1">
    <source>
        <dbReference type="SAM" id="MobiDB-lite"/>
    </source>
</evidence>
<feature type="compositionally biased region" description="Basic and acidic residues" evidence="1">
    <location>
        <begin position="38"/>
        <end position="70"/>
    </location>
</feature>
<dbReference type="AlphaFoldDB" id="A0A0F9P3R4"/>
<name>A0A0F9P3R4_9ZZZZ</name>
<reference evidence="2" key="1">
    <citation type="journal article" date="2015" name="Nature">
        <title>Complex archaea that bridge the gap between prokaryotes and eukaryotes.</title>
        <authorList>
            <person name="Spang A."/>
            <person name="Saw J.H."/>
            <person name="Jorgensen S.L."/>
            <person name="Zaremba-Niedzwiedzka K."/>
            <person name="Martijn J."/>
            <person name="Lind A.E."/>
            <person name="van Eijk R."/>
            <person name="Schleper C."/>
            <person name="Guy L."/>
            <person name="Ettema T.J."/>
        </authorList>
    </citation>
    <scope>NUCLEOTIDE SEQUENCE</scope>
</reference>
<protein>
    <submittedName>
        <fullName evidence="2">Uncharacterized protein</fullName>
    </submittedName>
</protein>
<dbReference type="EMBL" id="LAZR01003375">
    <property type="protein sequence ID" value="KKN19012.1"/>
    <property type="molecule type" value="Genomic_DNA"/>
</dbReference>
<sequence length="156" mass="19109">MVRHRDGMFKKWNDQNKILEEQKQYELRLKQAKFKEAEKERLQTNQRRIEAKRQAQRDFDNLKKQEKPKYQPDSLTIARQEANESLQRDRDMGYTEEQIRFKHLDKNTQLREQNREALRKTNEMLNNTNRSKFKTNLEELIPISAKSQFQQRKIEN</sequence>
<gene>
    <name evidence="2" type="ORF">LCGC14_0949990</name>
</gene>